<dbReference type="PANTHER" id="PTHR10122">
    <property type="entry name" value="CYTOCHROME C OXIDASE SUBUNIT 5B, MITOCHONDRIAL"/>
    <property type="match status" value="1"/>
</dbReference>
<keyword evidence="3 11" id="KW-0479">Metal-binding</keyword>
<keyword evidence="9" id="KW-0472">Membrane</keyword>
<feature type="region of interest" description="Disordered" evidence="12">
    <location>
        <begin position="279"/>
        <end position="301"/>
    </location>
</feature>
<evidence type="ECO:0000256" key="10">
    <source>
        <dbReference type="ARBA" id="ARBA00031048"/>
    </source>
</evidence>
<keyword evidence="4" id="KW-0999">Mitochondrion inner membrane</keyword>
<keyword evidence="14" id="KW-1185">Reference proteome</keyword>
<dbReference type="Pfam" id="PF01215">
    <property type="entry name" value="COX5B"/>
    <property type="match status" value="1"/>
</dbReference>
<dbReference type="AlphaFoldDB" id="A0A7J7FFD9"/>
<dbReference type="InterPro" id="IPR036972">
    <property type="entry name" value="Cyt_c_oxidase_su5b_sf"/>
</dbReference>
<dbReference type="Proteomes" id="UP000551758">
    <property type="component" value="Unassembled WGS sequence"/>
</dbReference>
<keyword evidence="5 11" id="KW-0862">Zinc</keyword>
<dbReference type="GO" id="GO:0045277">
    <property type="term" value="C:respiratory chain complex IV"/>
    <property type="evidence" value="ECO:0007669"/>
    <property type="project" value="InterPro"/>
</dbReference>
<feature type="binding site" evidence="11">
    <location>
        <position position="213"/>
    </location>
    <ligand>
        <name>Zn(2+)</name>
        <dbReference type="ChEBI" id="CHEBI:29105"/>
    </ligand>
</feature>
<evidence type="ECO:0000256" key="7">
    <source>
        <dbReference type="ARBA" id="ARBA00022990"/>
    </source>
</evidence>
<feature type="binding site" evidence="11">
    <location>
        <position position="215"/>
    </location>
    <ligand>
        <name>Zn(2+)</name>
        <dbReference type="ChEBI" id="CHEBI:29105"/>
    </ligand>
</feature>
<keyword evidence="6" id="KW-0809">Transit peptide</keyword>
<gene>
    <name evidence="13" type="ORF">HPG69_013739</name>
</gene>
<evidence type="ECO:0000256" key="8">
    <source>
        <dbReference type="ARBA" id="ARBA00023128"/>
    </source>
</evidence>
<evidence type="ECO:0000256" key="5">
    <source>
        <dbReference type="ARBA" id="ARBA00022833"/>
    </source>
</evidence>
<dbReference type="GO" id="GO:0006123">
    <property type="term" value="P:mitochondrial electron transport, cytochrome c to oxygen"/>
    <property type="evidence" value="ECO:0007669"/>
    <property type="project" value="InterPro"/>
</dbReference>
<evidence type="ECO:0000313" key="13">
    <source>
        <dbReference type="EMBL" id="KAF5926434.1"/>
    </source>
</evidence>
<accession>A0A7J7FFD9</accession>
<evidence type="ECO:0000256" key="1">
    <source>
        <dbReference type="ARBA" id="ARBA00004273"/>
    </source>
</evidence>
<evidence type="ECO:0000313" key="14">
    <source>
        <dbReference type="Proteomes" id="UP000551758"/>
    </source>
</evidence>
<dbReference type="PROSITE" id="PS51359">
    <property type="entry name" value="COX5B_2"/>
    <property type="match status" value="1"/>
</dbReference>
<comment type="subcellular location">
    <subcellularLocation>
        <location evidence="1">Mitochondrion inner membrane</location>
    </subcellularLocation>
</comment>
<evidence type="ECO:0000256" key="6">
    <source>
        <dbReference type="ARBA" id="ARBA00022946"/>
    </source>
</evidence>
<evidence type="ECO:0000256" key="3">
    <source>
        <dbReference type="ARBA" id="ARBA00022723"/>
    </source>
</evidence>
<reference evidence="13 14" key="1">
    <citation type="journal article" date="2020" name="Mol. Biol. Evol.">
        <title>Interspecific Gene Flow and the Evolution of Specialization in Black and White Rhinoceros.</title>
        <authorList>
            <person name="Moodley Y."/>
            <person name="Westbury M.V."/>
            <person name="Russo I.M."/>
            <person name="Gopalakrishnan S."/>
            <person name="Rakotoarivelo A."/>
            <person name="Olsen R.A."/>
            <person name="Prost S."/>
            <person name="Tunstall T."/>
            <person name="Ryder O.A."/>
            <person name="Dalen L."/>
            <person name="Bruford M.W."/>
        </authorList>
    </citation>
    <scope>NUCLEOTIDE SEQUENCE [LARGE SCALE GENOMIC DNA]</scope>
    <source>
        <strain evidence="13">SBR-YM</strain>
        <tissue evidence="13">Skin</tissue>
    </source>
</reference>
<dbReference type="Gene3D" id="2.60.11.10">
    <property type="entry name" value="Cytochrome c oxidase, subunit Vb"/>
    <property type="match status" value="1"/>
</dbReference>
<sequence length="319" mass="35557">MRSALLTRLDALCCGRGISSLLQMARTWRMEPCGLVCLSWSQRTVAVQHLGFSAPFLQRAPGTQISTCRWLPPLCGAVTLWSSSHSWSIIAWDERFQDTVLYPPKTVFLKKVFHKSIVWSECSVLNTKKRPFLTHFNMHSINVHDDDDDGGDDGDGNDGGEDDEDGDWAGEGGRDGCTEGTRLNNILAPKAASGTKEDPAFIPSITDQPTVGCFCEEANGAAIWFWLHRSETQRCPDCGLHYTLVAQQLARCAFALAYSKCATKFLLSNKTPFALAPSPIKKKKKRRKEGESREVKMGRKEYAKEGGKKELTLIIRHFN</sequence>
<name>A0A7J7FFD9_DICBM</name>
<feature type="compositionally biased region" description="Basic and acidic residues" evidence="12">
    <location>
        <begin position="288"/>
        <end position="301"/>
    </location>
</feature>
<keyword evidence="7" id="KW-0007">Acetylation</keyword>
<evidence type="ECO:0000256" key="4">
    <source>
        <dbReference type="ARBA" id="ARBA00022792"/>
    </source>
</evidence>
<feature type="compositionally biased region" description="Acidic residues" evidence="12">
    <location>
        <begin position="145"/>
        <end position="168"/>
    </location>
</feature>
<evidence type="ECO:0000256" key="9">
    <source>
        <dbReference type="ARBA" id="ARBA00023136"/>
    </source>
</evidence>
<dbReference type="SUPFAM" id="SSF57802">
    <property type="entry name" value="Rubredoxin-like"/>
    <property type="match status" value="1"/>
</dbReference>
<dbReference type="GO" id="GO:0005743">
    <property type="term" value="C:mitochondrial inner membrane"/>
    <property type="evidence" value="ECO:0007669"/>
    <property type="project" value="UniProtKB-SubCell"/>
</dbReference>
<feature type="binding site" evidence="11">
    <location>
        <position position="238"/>
    </location>
    <ligand>
        <name>Zn(2+)</name>
        <dbReference type="ChEBI" id="CHEBI:29105"/>
    </ligand>
</feature>
<feature type="region of interest" description="Disordered" evidence="12">
    <location>
        <begin position="143"/>
        <end position="174"/>
    </location>
</feature>
<keyword evidence="8" id="KW-0496">Mitochondrion</keyword>
<proteinExistence type="predicted"/>
<feature type="binding site" evidence="11">
    <location>
        <position position="235"/>
    </location>
    <ligand>
        <name>Zn(2+)</name>
        <dbReference type="ChEBI" id="CHEBI:29105"/>
    </ligand>
</feature>
<evidence type="ECO:0000256" key="11">
    <source>
        <dbReference type="PIRSR" id="PIRSR602124-1"/>
    </source>
</evidence>
<evidence type="ECO:0000256" key="12">
    <source>
        <dbReference type="SAM" id="MobiDB-lite"/>
    </source>
</evidence>
<comment type="caution">
    <text evidence="13">The sequence shown here is derived from an EMBL/GenBank/DDBJ whole genome shotgun (WGS) entry which is preliminary data.</text>
</comment>
<dbReference type="InterPro" id="IPR002124">
    <property type="entry name" value="Cyt_c_oxidase_su5b"/>
</dbReference>
<protein>
    <recommendedName>
        <fullName evidence="2">Cytochrome c oxidase subunit 5B, mitochondrial</fullName>
    </recommendedName>
    <alternativeName>
        <fullName evidence="10">Cytochrome c oxidase polypeptide Vb</fullName>
    </alternativeName>
</protein>
<dbReference type="PANTHER" id="PTHR10122:SF20">
    <property type="entry name" value="CYTOCHROME C OXIDASE SUBUNIT 5B, MITOCHONDRIAL"/>
    <property type="match status" value="1"/>
</dbReference>
<dbReference type="EMBL" id="JACDTQ010000751">
    <property type="protein sequence ID" value="KAF5926434.1"/>
    <property type="molecule type" value="Genomic_DNA"/>
</dbReference>
<organism evidence="13 14">
    <name type="scientific">Diceros bicornis minor</name>
    <name type="common">South-central black rhinoceros</name>
    <dbReference type="NCBI Taxonomy" id="77932"/>
    <lineage>
        <taxon>Eukaryota</taxon>
        <taxon>Metazoa</taxon>
        <taxon>Chordata</taxon>
        <taxon>Craniata</taxon>
        <taxon>Vertebrata</taxon>
        <taxon>Euteleostomi</taxon>
        <taxon>Mammalia</taxon>
        <taxon>Eutheria</taxon>
        <taxon>Laurasiatheria</taxon>
        <taxon>Perissodactyla</taxon>
        <taxon>Rhinocerotidae</taxon>
        <taxon>Diceros</taxon>
    </lineage>
</organism>
<evidence type="ECO:0000256" key="2">
    <source>
        <dbReference type="ARBA" id="ARBA00020224"/>
    </source>
</evidence>
<dbReference type="GO" id="GO:0046872">
    <property type="term" value="F:metal ion binding"/>
    <property type="evidence" value="ECO:0007669"/>
    <property type="project" value="UniProtKB-KW"/>
</dbReference>